<sequence>MRKNFPGNLMNPVRLIFHPIGAGMYSEEQFAGWINEAKRMAVLQKSIVIGTSHSDGFYKNHRCSIPIACCFDEIGNPIFIAKNDTGLRIFDTETKSVHVMSGCLKKRSDRLPMRRLLHTWHDGFQILFPDGESEPENPLMGGKSEFENLAGIEIEK</sequence>
<dbReference type="AlphaFoldDB" id="A0A3E0K6L2"/>
<name>A0A3E0K6L2_9BACI</name>
<gene>
    <name evidence="1" type="ORF">C6P37_04155</name>
</gene>
<evidence type="ECO:0008006" key="3">
    <source>
        <dbReference type="Google" id="ProtNLM"/>
    </source>
</evidence>
<proteinExistence type="predicted"/>
<dbReference type="Proteomes" id="UP000257014">
    <property type="component" value="Unassembled WGS sequence"/>
</dbReference>
<evidence type="ECO:0000313" key="1">
    <source>
        <dbReference type="EMBL" id="REJ29993.1"/>
    </source>
</evidence>
<organism evidence="1 2">
    <name type="scientific">Caldibacillus debilis</name>
    <dbReference type="NCBI Taxonomy" id="301148"/>
    <lineage>
        <taxon>Bacteria</taxon>
        <taxon>Bacillati</taxon>
        <taxon>Bacillota</taxon>
        <taxon>Bacilli</taxon>
        <taxon>Bacillales</taxon>
        <taxon>Bacillaceae</taxon>
        <taxon>Caldibacillus</taxon>
    </lineage>
</organism>
<accession>A0A3E0K6L2</accession>
<evidence type="ECO:0000313" key="2">
    <source>
        <dbReference type="Proteomes" id="UP000257014"/>
    </source>
</evidence>
<comment type="caution">
    <text evidence="1">The sequence shown here is derived from an EMBL/GenBank/DDBJ whole genome shotgun (WGS) entry which is preliminary data.</text>
</comment>
<dbReference type="EMBL" id="QEWE01000012">
    <property type="protein sequence ID" value="REJ29993.1"/>
    <property type="molecule type" value="Genomic_DNA"/>
</dbReference>
<protein>
    <recommendedName>
        <fullName evidence="3">CN hydrolase domain-containing protein</fullName>
    </recommendedName>
</protein>
<reference evidence="1 2" key="1">
    <citation type="submission" date="2018-03" db="EMBL/GenBank/DDBJ databases">
        <authorList>
            <person name="Keele B.F."/>
        </authorList>
    </citation>
    <scope>NUCLEOTIDE SEQUENCE [LARGE SCALE GENOMIC DNA]</scope>
    <source>
        <strain evidence="1">ZCTH4_d</strain>
    </source>
</reference>